<dbReference type="SMART" id="SM00732">
    <property type="entry name" value="YqgFc"/>
    <property type="match status" value="1"/>
</dbReference>
<gene>
    <name evidence="2" type="ORF">FX155_03370</name>
</gene>
<dbReference type="SUPFAM" id="SSF53098">
    <property type="entry name" value="Ribonuclease H-like"/>
    <property type="match status" value="1"/>
</dbReference>
<dbReference type="InterPro" id="IPR037027">
    <property type="entry name" value="YqgF/RNaseH-like_dom_sf"/>
</dbReference>
<reference evidence="2 3" key="1">
    <citation type="submission" date="2019-08" db="EMBL/GenBank/DDBJ databases">
        <title>In-depth cultivation of the pig gut microbiome towards novel bacterial diversity and tailored functional studies.</title>
        <authorList>
            <person name="Wylensek D."/>
            <person name="Hitch T.C.A."/>
            <person name="Clavel T."/>
        </authorList>
    </citation>
    <scope>NUCLEOTIDE SEQUENCE [LARGE SCALE GENOMIC DNA]</scope>
    <source>
        <strain evidence="2 3">WCA-389-WT-5B</strain>
    </source>
</reference>
<dbReference type="Proteomes" id="UP000441455">
    <property type="component" value="Unassembled WGS sequence"/>
</dbReference>
<accession>A0A6N7VKR9</accession>
<dbReference type="AlphaFoldDB" id="A0A6N7VKR9"/>
<dbReference type="Gene3D" id="3.30.420.140">
    <property type="entry name" value="YqgF/RNase H-like domain"/>
    <property type="match status" value="1"/>
</dbReference>
<dbReference type="InterPro" id="IPR012337">
    <property type="entry name" value="RNaseH-like_sf"/>
</dbReference>
<dbReference type="InterPro" id="IPR006641">
    <property type="entry name" value="YqgF/RNaseH-like_dom"/>
</dbReference>
<organism evidence="2 3">
    <name type="scientific">Acidaminococcus fermentans</name>
    <dbReference type="NCBI Taxonomy" id="905"/>
    <lineage>
        <taxon>Bacteria</taxon>
        <taxon>Bacillati</taxon>
        <taxon>Bacillota</taxon>
        <taxon>Negativicutes</taxon>
        <taxon>Acidaminococcales</taxon>
        <taxon>Acidaminococcaceae</taxon>
        <taxon>Acidaminococcus</taxon>
    </lineage>
</organism>
<protein>
    <submittedName>
        <fullName evidence="2">Pre-16S rRNA-processing nuclease YqgF</fullName>
    </submittedName>
</protein>
<dbReference type="RefSeq" id="WP_154487786.1">
    <property type="nucleotide sequence ID" value="NZ_VULN01000004.1"/>
</dbReference>
<evidence type="ECO:0000313" key="2">
    <source>
        <dbReference type="EMBL" id="MSS81650.1"/>
    </source>
</evidence>
<dbReference type="EMBL" id="VULN01000004">
    <property type="protein sequence ID" value="MSS81650.1"/>
    <property type="molecule type" value="Genomic_DNA"/>
</dbReference>
<evidence type="ECO:0000259" key="1">
    <source>
        <dbReference type="SMART" id="SM00732"/>
    </source>
</evidence>
<comment type="caution">
    <text evidence="2">The sequence shown here is derived from an EMBL/GenBank/DDBJ whole genome shotgun (WGS) entry which is preliminary data.</text>
</comment>
<name>A0A6N7VKR9_ACIFE</name>
<sequence>MKKTELYLGVDPGRDKTGAALVVGDGTLVRQAILPTEGFLDHLKEFLAADRPAGCVLGDGTTSKTMYRQLAEAFPQLPLYEVDEYGSTQEAKKLYWQLNPPRGWKKLLPTALLSEPSAVDGLAAVVLVKRFLCDKTVKQRTGKSQK</sequence>
<dbReference type="OrthoDB" id="5161at2"/>
<proteinExistence type="predicted"/>
<evidence type="ECO:0000313" key="3">
    <source>
        <dbReference type="Proteomes" id="UP000441455"/>
    </source>
</evidence>
<dbReference type="GO" id="GO:0006139">
    <property type="term" value="P:nucleobase-containing compound metabolic process"/>
    <property type="evidence" value="ECO:0007669"/>
    <property type="project" value="InterPro"/>
</dbReference>
<feature type="domain" description="YqgF/RNase H-like" evidence="1">
    <location>
        <begin position="5"/>
        <end position="91"/>
    </location>
</feature>